<proteinExistence type="predicted"/>
<gene>
    <name evidence="2" type="ORF">ABOZ73_17325</name>
</gene>
<protein>
    <submittedName>
        <fullName evidence="2">Uncharacterized protein</fullName>
    </submittedName>
</protein>
<name>A0AB39KS63_9CAUL</name>
<evidence type="ECO:0000256" key="1">
    <source>
        <dbReference type="SAM" id="MobiDB-lite"/>
    </source>
</evidence>
<accession>A0AB39KS63</accession>
<sequence length="150" mass="15740">MLIAAPAHAQDVAKLSLKLVDVGRYAAFVDEAGITWSGRTAKLRVLQVVETDFIAAGEAYWGGWQALTIDCDARTLVRNAYASIRATGREGPLSGAPTPTEPIPGGGMEEAAAKLVCDGHAPFPAVRTAESVEEAVRIGRPLIESGAEPN</sequence>
<evidence type="ECO:0000313" key="2">
    <source>
        <dbReference type="EMBL" id="XDO96508.1"/>
    </source>
</evidence>
<dbReference type="RefSeq" id="WP_369059350.1">
    <property type="nucleotide sequence ID" value="NZ_CP158375.1"/>
</dbReference>
<reference evidence="2" key="1">
    <citation type="submission" date="2024-06" db="EMBL/GenBank/DDBJ databases">
        <title>Caulobacter inopinatus, sp. nov.</title>
        <authorList>
            <person name="Donachie S.P."/>
        </authorList>
    </citation>
    <scope>NUCLEOTIDE SEQUENCE</scope>
    <source>
        <strain evidence="2">73W</strain>
    </source>
</reference>
<organism evidence="2">
    <name type="scientific">Caulobacter sp. 73W</name>
    <dbReference type="NCBI Taxonomy" id="3161137"/>
    <lineage>
        <taxon>Bacteria</taxon>
        <taxon>Pseudomonadati</taxon>
        <taxon>Pseudomonadota</taxon>
        <taxon>Alphaproteobacteria</taxon>
        <taxon>Caulobacterales</taxon>
        <taxon>Caulobacteraceae</taxon>
        <taxon>Caulobacter</taxon>
    </lineage>
</organism>
<dbReference type="AlphaFoldDB" id="A0AB39KS63"/>
<dbReference type="EMBL" id="CP158375">
    <property type="protein sequence ID" value="XDO96508.1"/>
    <property type="molecule type" value="Genomic_DNA"/>
</dbReference>
<feature type="region of interest" description="Disordered" evidence="1">
    <location>
        <begin position="88"/>
        <end position="107"/>
    </location>
</feature>